<keyword evidence="6" id="KW-0336">GPI-anchor</keyword>
<evidence type="ECO:0000256" key="16">
    <source>
        <dbReference type="ARBA" id="ARBA00023136"/>
    </source>
</evidence>
<dbReference type="GO" id="GO:0043171">
    <property type="term" value="P:peptide catabolic process"/>
    <property type="evidence" value="ECO:0007669"/>
    <property type="project" value="TreeGrafter"/>
</dbReference>
<dbReference type="GO" id="GO:0006508">
    <property type="term" value="P:proteolysis"/>
    <property type="evidence" value="ECO:0007669"/>
    <property type="project" value="UniProtKB-KW"/>
</dbReference>
<dbReference type="InterPro" id="IPR045357">
    <property type="entry name" value="Aminopeptidase_N-like_N"/>
</dbReference>
<reference evidence="25" key="1">
    <citation type="submission" date="2025-08" db="UniProtKB">
        <authorList>
            <consortium name="RefSeq"/>
        </authorList>
    </citation>
    <scope>IDENTIFICATION</scope>
    <source>
        <tissue evidence="25">Whole organism</tissue>
    </source>
</reference>
<evidence type="ECO:0000256" key="9">
    <source>
        <dbReference type="ARBA" id="ARBA00022723"/>
    </source>
</evidence>
<dbReference type="Pfam" id="PF11838">
    <property type="entry name" value="ERAP1_C"/>
    <property type="match status" value="1"/>
</dbReference>
<evidence type="ECO:0000256" key="8">
    <source>
        <dbReference type="ARBA" id="ARBA00022692"/>
    </source>
</evidence>
<dbReference type="AlphaFoldDB" id="A0A8B7NZ57"/>
<dbReference type="FunFam" id="2.60.40.1730:FF:000012">
    <property type="entry name" value="Aminopeptidase N"/>
    <property type="match status" value="1"/>
</dbReference>
<feature type="binding site" evidence="19">
    <location>
        <position position="345"/>
    </location>
    <ligand>
        <name>Zn(2+)</name>
        <dbReference type="ChEBI" id="CHEBI:29105"/>
        <note>catalytic</note>
    </ligand>
</feature>
<dbReference type="OMA" id="RYSFLRI"/>
<feature type="domain" description="Peptidase M1 membrane alanine aminopeptidase" evidence="21">
    <location>
        <begin position="276"/>
        <end position="481"/>
    </location>
</feature>
<keyword evidence="14" id="KW-1133">Transmembrane helix</keyword>
<protein>
    <submittedName>
        <fullName evidence="25">Aminopeptidase N-like</fullName>
    </submittedName>
</protein>
<sequence>MVRFLRNYPSTLHSALTVSTLLVLTLVSGSVTFSSNHTRSRLRLPDTIIPTHYDLRLQPFLGINDTIDGLVSIQLSVLRNTSSIRIHLQRITIKPRGIKLVSNDLSERVAIRASKKDRKTGMTIIKVRGKLQPNANYTLRIAFTSKLYHEPKGFYSTAYWMLDDRQRFVAATQFWTANARRAFPCFDEPSLKATFDITLGRQQHMTAIANTPIRETSPIPNQPGWFFDKFERTEKMSTYLLAFVISEFSNITIENKARVRVFARDDILERSSHAISVGDRSINFFEQYLNSSLAVPKIDMVGLPLTAHHGMENWGLVTFRESSLSYSSEDSTASGLLLSTELVVHEMAHQWFGNLVTFEWWTDLWLSEGFATYMAAVAIQELFPAWKSMDYFCASRLRSVMVDDSSLASHPVRTHVADPNDINEVFDAIPYSKGASIIRMMQHFLTEDTFMAGVKNYLNKFKFSSASQENFFGTMNEAAENDGVLFGGISLNMILDAWTLQAGYPVLFVNRPDNSTATLKQRRFHFGMSNTSDVDVQRWWIPVTFTDQRYPYFEHTQPRTWLRPQDDQLPVTGLPPLDKWVLFNLQQTGYFRVNYDLGNWHLLLIQLLTDHMVLPDVHRAQLIDDSFNLARAGLVPYHVPLNITRYLREEVSLAPWLAAFNNFKYLNSMLRSSPLYGAFK</sequence>
<dbReference type="OrthoDB" id="510539at2759"/>
<evidence type="ECO:0000256" key="4">
    <source>
        <dbReference type="ARBA" id="ARBA00022438"/>
    </source>
</evidence>
<keyword evidence="15" id="KW-0482">Metalloprotease</keyword>
<proteinExistence type="inferred from homology"/>
<keyword evidence="4" id="KW-0031">Aminopeptidase</keyword>
<evidence type="ECO:0000256" key="15">
    <source>
        <dbReference type="ARBA" id="ARBA00023049"/>
    </source>
</evidence>
<keyword evidence="9 19" id="KW-0479">Metal-binding</keyword>
<evidence type="ECO:0000256" key="11">
    <source>
        <dbReference type="ARBA" id="ARBA00022801"/>
    </source>
</evidence>
<evidence type="ECO:0000256" key="6">
    <source>
        <dbReference type="ARBA" id="ARBA00022622"/>
    </source>
</evidence>
<dbReference type="GO" id="GO:0005737">
    <property type="term" value="C:cytoplasm"/>
    <property type="evidence" value="ECO:0007669"/>
    <property type="project" value="TreeGrafter"/>
</dbReference>
<dbReference type="Gene3D" id="2.60.40.1910">
    <property type="match status" value="1"/>
</dbReference>
<evidence type="ECO:0000256" key="19">
    <source>
        <dbReference type="PIRSR" id="PIRSR634016-3"/>
    </source>
</evidence>
<keyword evidence="8" id="KW-0812">Transmembrane</keyword>
<dbReference type="PANTHER" id="PTHR11533">
    <property type="entry name" value="PROTEASE M1 ZINC METALLOPROTEASE"/>
    <property type="match status" value="1"/>
</dbReference>
<evidence type="ECO:0000259" key="22">
    <source>
        <dbReference type="Pfam" id="PF11838"/>
    </source>
</evidence>
<dbReference type="InterPro" id="IPR050344">
    <property type="entry name" value="Peptidase_M1_aminopeptidases"/>
</dbReference>
<evidence type="ECO:0000256" key="3">
    <source>
        <dbReference type="ARBA" id="ARBA00010136"/>
    </source>
</evidence>
<keyword evidence="6" id="KW-0449">Lipoprotein</keyword>
<comment type="cofactor">
    <cofactor evidence="19">
        <name>Zn(2+)</name>
        <dbReference type="ChEBI" id="CHEBI:29105"/>
    </cofactor>
    <text evidence="19">Binds 1 zinc ion per subunit.</text>
</comment>
<evidence type="ECO:0000256" key="12">
    <source>
        <dbReference type="ARBA" id="ARBA00022833"/>
    </source>
</evidence>
<keyword evidence="24" id="KW-1185">Reference proteome</keyword>
<gene>
    <name evidence="25" type="primary">LOC108675598</name>
</gene>
<evidence type="ECO:0000256" key="17">
    <source>
        <dbReference type="ARBA" id="ARBA00023180"/>
    </source>
</evidence>
<dbReference type="Proteomes" id="UP000694843">
    <property type="component" value="Unplaced"/>
</dbReference>
<dbReference type="RefSeq" id="XP_018019109.1">
    <property type="nucleotide sequence ID" value="XM_018163620.2"/>
</dbReference>
<dbReference type="Gene3D" id="1.25.50.20">
    <property type="match status" value="1"/>
</dbReference>
<keyword evidence="12 19" id="KW-0862">Zinc</keyword>
<evidence type="ECO:0000256" key="5">
    <source>
        <dbReference type="ARBA" id="ARBA00022475"/>
    </source>
</evidence>
<evidence type="ECO:0000256" key="20">
    <source>
        <dbReference type="PIRSR" id="PIRSR634016-4"/>
    </source>
</evidence>
<dbReference type="FunFam" id="1.10.390.10:FF:000013">
    <property type="entry name" value="Aminopeptidase N"/>
    <property type="match status" value="1"/>
</dbReference>
<evidence type="ECO:0000256" key="7">
    <source>
        <dbReference type="ARBA" id="ARBA00022670"/>
    </source>
</evidence>
<keyword evidence="17" id="KW-0325">Glycoprotein</keyword>
<dbReference type="GO" id="GO:0008270">
    <property type="term" value="F:zinc ion binding"/>
    <property type="evidence" value="ECO:0007669"/>
    <property type="project" value="InterPro"/>
</dbReference>
<feature type="non-terminal residue" evidence="25">
    <location>
        <position position="680"/>
    </location>
</feature>
<evidence type="ECO:0000256" key="14">
    <source>
        <dbReference type="ARBA" id="ARBA00022989"/>
    </source>
</evidence>
<keyword evidence="13" id="KW-0735">Signal-anchor</keyword>
<evidence type="ECO:0000259" key="21">
    <source>
        <dbReference type="Pfam" id="PF01433"/>
    </source>
</evidence>
<evidence type="ECO:0000313" key="24">
    <source>
        <dbReference type="Proteomes" id="UP000694843"/>
    </source>
</evidence>
<keyword evidence="11" id="KW-0378">Hydrolase</keyword>
<dbReference type="InterPro" id="IPR027268">
    <property type="entry name" value="Peptidase_M4/M1_CTD_sf"/>
</dbReference>
<keyword evidence="5" id="KW-1003">Cell membrane</keyword>
<dbReference type="InterPro" id="IPR014782">
    <property type="entry name" value="Peptidase_M1_dom"/>
</dbReference>
<dbReference type="PRINTS" id="PR00756">
    <property type="entry name" value="ALADIPTASE"/>
</dbReference>
<accession>A0A8B7NZ57</accession>
<dbReference type="InterPro" id="IPR034016">
    <property type="entry name" value="M1_APN-typ"/>
</dbReference>
<dbReference type="PANTHER" id="PTHR11533:SF294">
    <property type="entry name" value="THYROTROPIN-RELEASING HORMONE-DEGRADING ECTOENZYME"/>
    <property type="match status" value="1"/>
</dbReference>
<dbReference type="KEGG" id="hazt:108675598"/>
<evidence type="ECO:0000256" key="2">
    <source>
        <dbReference type="ARBA" id="ARBA00004609"/>
    </source>
</evidence>
<dbReference type="GeneID" id="108675598"/>
<evidence type="ECO:0000256" key="18">
    <source>
        <dbReference type="PIRSR" id="PIRSR634016-1"/>
    </source>
</evidence>
<dbReference type="Gene3D" id="2.60.40.1730">
    <property type="entry name" value="tricorn interacting facor f3 domain"/>
    <property type="match status" value="1"/>
</dbReference>
<evidence type="ECO:0000256" key="13">
    <source>
        <dbReference type="ARBA" id="ARBA00022968"/>
    </source>
</evidence>
<keyword evidence="16" id="KW-0472">Membrane</keyword>
<dbReference type="CDD" id="cd09601">
    <property type="entry name" value="M1_APN-Q_like"/>
    <property type="match status" value="1"/>
</dbReference>
<dbReference type="InterPro" id="IPR001930">
    <property type="entry name" value="Peptidase_M1"/>
</dbReference>
<feature type="domain" description="Aminopeptidase N-like N-terminal" evidence="23">
    <location>
        <begin position="50"/>
        <end position="240"/>
    </location>
</feature>
<feature type="binding site" evidence="19">
    <location>
        <position position="368"/>
    </location>
    <ligand>
        <name>Zn(2+)</name>
        <dbReference type="ChEBI" id="CHEBI:29105"/>
        <note>catalytic</note>
    </ligand>
</feature>
<name>A0A8B7NZ57_HYAAZ</name>
<dbReference type="GO" id="GO:0098552">
    <property type="term" value="C:side of membrane"/>
    <property type="evidence" value="ECO:0007669"/>
    <property type="project" value="UniProtKB-KW"/>
</dbReference>
<dbReference type="GO" id="GO:0005615">
    <property type="term" value="C:extracellular space"/>
    <property type="evidence" value="ECO:0007669"/>
    <property type="project" value="TreeGrafter"/>
</dbReference>
<dbReference type="GO" id="GO:0005886">
    <property type="term" value="C:plasma membrane"/>
    <property type="evidence" value="ECO:0007669"/>
    <property type="project" value="UniProtKB-SubCell"/>
</dbReference>
<evidence type="ECO:0000313" key="25">
    <source>
        <dbReference type="RefSeq" id="XP_018019109.1"/>
    </source>
</evidence>
<evidence type="ECO:0000256" key="1">
    <source>
        <dbReference type="ARBA" id="ARBA00004606"/>
    </source>
</evidence>
<dbReference type="Pfam" id="PF17900">
    <property type="entry name" value="Peptidase_M1_N"/>
    <property type="match status" value="1"/>
</dbReference>
<dbReference type="SUPFAM" id="SSF55486">
    <property type="entry name" value="Metalloproteases ('zincins'), catalytic domain"/>
    <property type="match status" value="1"/>
</dbReference>
<comment type="similarity">
    <text evidence="3">Belongs to the peptidase M1 family.</text>
</comment>
<dbReference type="GO" id="GO:0070006">
    <property type="term" value="F:metalloaminopeptidase activity"/>
    <property type="evidence" value="ECO:0007669"/>
    <property type="project" value="TreeGrafter"/>
</dbReference>
<evidence type="ECO:0000259" key="23">
    <source>
        <dbReference type="Pfam" id="PF17900"/>
    </source>
</evidence>
<dbReference type="InterPro" id="IPR024571">
    <property type="entry name" value="ERAP1-like_C_dom"/>
</dbReference>
<keyword evidence="10" id="KW-0732">Signal</keyword>
<dbReference type="InterPro" id="IPR042097">
    <property type="entry name" value="Aminopeptidase_N-like_N_sf"/>
</dbReference>
<feature type="site" description="Transition state stabilizer" evidence="20">
    <location>
        <position position="431"/>
    </location>
</feature>
<dbReference type="FunFam" id="2.60.40.1910:FF:000008">
    <property type="entry name" value="Aminopeptidase"/>
    <property type="match status" value="1"/>
</dbReference>
<dbReference type="Gene3D" id="1.10.390.10">
    <property type="entry name" value="Neutral Protease Domain 2"/>
    <property type="match status" value="1"/>
</dbReference>
<keyword evidence="7" id="KW-0645">Protease</keyword>
<dbReference type="Pfam" id="PF01433">
    <property type="entry name" value="Peptidase_M1"/>
    <property type="match status" value="1"/>
</dbReference>
<dbReference type="GO" id="GO:0042277">
    <property type="term" value="F:peptide binding"/>
    <property type="evidence" value="ECO:0007669"/>
    <property type="project" value="TreeGrafter"/>
</dbReference>
<feature type="domain" description="ERAP1-like C-terminal" evidence="22">
    <location>
        <begin position="580"/>
        <end position="680"/>
    </location>
</feature>
<feature type="active site" description="Proton acceptor" evidence="18">
    <location>
        <position position="346"/>
    </location>
</feature>
<dbReference type="SUPFAM" id="SSF63737">
    <property type="entry name" value="Leukotriene A4 hydrolase N-terminal domain"/>
    <property type="match status" value="1"/>
</dbReference>
<evidence type="ECO:0000256" key="10">
    <source>
        <dbReference type="ARBA" id="ARBA00022729"/>
    </source>
</evidence>
<comment type="subcellular location">
    <subcellularLocation>
        <location evidence="2">Cell membrane</location>
        <topology evidence="2">Lipid-anchor</topology>
        <topology evidence="2">GPI-anchor</topology>
    </subcellularLocation>
    <subcellularLocation>
        <location evidence="1">Membrane</location>
        <topology evidence="1">Single-pass type II membrane protein</topology>
    </subcellularLocation>
</comment>
<organism evidence="24 25">
    <name type="scientific">Hyalella azteca</name>
    <name type="common">Amphipod</name>
    <dbReference type="NCBI Taxonomy" id="294128"/>
    <lineage>
        <taxon>Eukaryota</taxon>
        <taxon>Metazoa</taxon>
        <taxon>Ecdysozoa</taxon>
        <taxon>Arthropoda</taxon>
        <taxon>Crustacea</taxon>
        <taxon>Multicrustacea</taxon>
        <taxon>Malacostraca</taxon>
        <taxon>Eumalacostraca</taxon>
        <taxon>Peracarida</taxon>
        <taxon>Amphipoda</taxon>
        <taxon>Senticaudata</taxon>
        <taxon>Talitrida</taxon>
        <taxon>Talitroidea</taxon>
        <taxon>Hyalellidae</taxon>
        <taxon>Hyalella</taxon>
    </lineage>
</organism>
<feature type="binding site" evidence="19">
    <location>
        <position position="349"/>
    </location>
    <ligand>
        <name>Zn(2+)</name>
        <dbReference type="ChEBI" id="CHEBI:29105"/>
        <note>catalytic</note>
    </ligand>
</feature>